<dbReference type="Gene3D" id="3.40.50.300">
    <property type="entry name" value="P-loop containing nucleotide triphosphate hydrolases"/>
    <property type="match status" value="1"/>
</dbReference>
<dbReference type="InterPro" id="IPR006977">
    <property type="entry name" value="Yip1_dom"/>
</dbReference>
<dbReference type="Pfam" id="PF04893">
    <property type="entry name" value="Yip1"/>
    <property type="match status" value="1"/>
</dbReference>
<accession>A0A813LJF8</accession>
<dbReference type="CDD" id="cd07346">
    <property type="entry name" value="ABC_6TM_exporters"/>
    <property type="match status" value="1"/>
</dbReference>
<keyword evidence="3 7" id="KW-0812">Transmembrane</keyword>
<evidence type="ECO:0000259" key="8">
    <source>
        <dbReference type="PROSITE" id="PS50929"/>
    </source>
</evidence>
<dbReference type="SUPFAM" id="SSF90123">
    <property type="entry name" value="ABC transporter transmembrane region"/>
    <property type="match status" value="1"/>
</dbReference>
<feature type="transmembrane region" description="Helical" evidence="7">
    <location>
        <begin position="216"/>
        <end position="238"/>
    </location>
</feature>
<evidence type="ECO:0000256" key="2">
    <source>
        <dbReference type="ARBA" id="ARBA00010596"/>
    </source>
</evidence>
<organism evidence="9 10">
    <name type="scientific">Polarella glacialis</name>
    <name type="common">Dinoflagellate</name>
    <dbReference type="NCBI Taxonomy" id="89957"/>
    <lineage>
        <taxon>Eukaryota</taxon>
        <taxon>Sar</taxon>
        <taxon>Alveolata</taxon>
        <taxon>Dinophyceae</taxon>
        <taxon>Suessiales</taxon>
        <taxon>Suessiaceae</taxon>
        <taxon>Polarella</taxon>
    </lineage>
</organism>
<comment type="caution">
    <text evidence="9">The sequence shown here is derived from an EMBL/GenBank/DDBJ whole genome shotgun (WGS) entry which is preliminary data.</text>
</comment>
<sequence length="762" mass="82092">DPFSLMDVFSSPALTEGEMVSLKSGPSGMIGKASSGSGPSTSASTRNPSSASTSQGGGFGGFATGFAAGMAAASAGGASGGADGEAAGPGGLSGWALAQVQNLFDVSTDDVVQRLKLVLMPNPKNPDRTVAEDLRARPDFYGPFWIATTAVLFLAATGNFARLLESEHPSKFKPDYGLVPIAATMVYGGLIAVPLVARASLFFSGEEVDSVDFKKLICICGYALCPAIPASILCIVPLASFRWLFVLIGLMASLFFLHRNLLEDISVKRQVLKLLSLCDWETKFWIAIGLFIKVISQIPGPLRMLYVSATVTAATRGKDGLDDFHAAAVTSFWLFAAEKLLQFGGRITMFRGEQLFTIRLKREVYAACLRQDMEYFDTHRAGELQARLNSDTKEVCQKILYYPVRFIQFSFFLVFNVLTLLSANPRLVLATLSVLPLSLFGNVVLMKRLQRFYKKLQKRAEVSAGKTQEVLGNIRTVRSFAGEERELLRFQRDQEYEARVLGSVNMLQGMTQPLLHALSELSFFVGLYYGGLLVSQGLLGAAEVITLVQGTQACTGVLTDLFDTLPEIAKAQQPAARICELLERPSPLESSAGVGARPSRFEGEPGSAAAVEFADVHFAYASRKESKVLQGLSFTARSGEVVALVGVRASGLGQTDSAASKLHTLTLLLLILSLLFLQSRSNTELEKLRFLGVSRPALDHALLSPLVAFATCQGSDFTHLTVGVSACMGGTVVFAHSWSACKRNAGNMEVQLASKQHHWPAG</sequence>
<feature type="transmembrane region" description="Helical" evidence="7">
    <location>
        <begin position="399"/>
        <end position="421"/>
    </location>
</feature>
<dbReference type="GO" id="GO:0015421">
    <property type="term" value="F:ABC-type oligopeptide transporter activity"/>
    <property type="evidence" value="ECO:0007669"/>
    <property type="project" value="TreeGrafter"/>
</dbReference>
<protein>
    <recommendedName>
        <fullName evidence="8">ABC transmembrane type-1 domain-containing protein</fullName>
    </recommendedName>
</protein>
<dbReference type="Pfam" id="PF00664">
    <property type="entry name" value="ABC_membrane"/>
    <property type="match status" value="1"/>
</dbReference>
<name>A0A813LJF8_POLGL</name>
<comment type="subcellular location">
    <subcellularLocation>
        <location evidence="1">Membrane</location>
        <topology evidence="1">Multi-pass membrane protein</topology>
    </subcellularLocation>
</comment>
<dbReference type="PROSITE" id="PS50929">
    <property type="entry name" value="ABC_TM1F"/>
    <property type="match status" value="1"/>
</dbReference>
<feature type="transmembrane region" description="Helical" evidence="7">
    <location>
        <begin position="176"/>
        <end position="196"/>
    </location>
</feature>
<dbReference type="InterPro" id="IPR036640">
    <property type="entry name" value="ABC1_TM_sf"/>
</dbReference>
<dbReference type="Proteomes" id="UP000626109">
    <property type="component" value="Unassembled WGS sequence"/>
</dbReference>
<dbReference type="EMBL" id="CAJNNW010036397">
    <property type="protein sequence ID" value="CAE8733952.1"/>
    <property type="molecule type" value="Genomic_DNA"/>
</dbReference>
<evidence type="ECO:0000256" key="1">
    <source>
        <dbReference type="ARBA" id="ARBA00004141"/>
    </source>
</evidence>
<feature type="region of interest" description="Disordered" evidence="6">
    <location>
        <begin position="19"/>
        <end position="55"/>
    </location>
</feature>
<evidence type="ECO:0000256" key="5">
    <source>
        <dbReference type="ARBA" id="ARBA00023136"/>
    </source>
</evidence>
<evidence type="ECO:0000256" key="6">
    <source>
        <dbReference type="SAM" id="MobiDB-lite"/>
    </source>
</evidence>
<dbReference type="GO" id="GO:0016020">
    <property type="term" value="C:membrane"/>
    <property type="evidence" value="ECO:0007669"/>
    <property type="project" value="UniProtKB-SubCell"/>
</dbReference>
<feature type="transmembrane region" description="Helical" evidence="7">
    <location>
        <begin position="144"/>
        <end position="164"/>
    </location>
</feature>
<keyword evidence="4 7" id="KW-1133">Transmembrane helix</keyword>
<dbReference type="GO" id="GO:0005524">
    <property type="term" value="F:ATP binding"/>
    <property type="evidence" value="ECO:0007669"/>
    <property type="project" value="InterPro"/>
</dbReference>
<evidence type="ECO:0000256" key="7">
    <source>
        <dbReference type="SAM" id="Phobius"/>
    </source>
</evidence>
<evidence type="ECO:0000313" key="9">
    <source>
        <dbReference type="EMBL" id="CAE8733952.1"/>
    </source>
</evidence>
<dbReference type="InterPro" id="IPR011527">
    <property type="entry name" value="ABC1_TM_dom"/>
</dbReference>
<proteinExistence type="inferred from homology"/>
<feature type="transmembrane region" description="Helical" evidence="7">
    <location>
        <begin position="244"/>
        <end position="262"/>
    </location>
</feature>
<gene>
    <name evidence="9" type="ORF">PGLA2088_LOCUS47072</name>
</gene>
<dbReference type="InterPro" id="IPR027417">
    <property type="entry name" value="P-loop_NTPase"/>
</dbReference>
<evidence type="ECO:0000256" key="3">
    <source>
        <dbReference type="ARBA" id="ARBA00022692"/>
    </source>
</evidence>
<reference evidence="9" key="1">
    <citation type="submission" date="2021-02" db="EMBL/GenBank/DDBJ databases">
        <authorList>
            <person name="Dougan E. K."/>
            <person name="Rhodes N."/>
            <person name="Thang M."/>
            <person name="Chan C."/>
        </authorList>
    </citation>
    <scope>NUCLEOTIDE SEQUENCE</scope>
</reference>
<feature type="transmembrane region" description="Helical" evidence="7">
    <location>
        <begin position="427"/>
        <end position="445"/>
    </location>
</feature>
<feature type="non-terminal residue" evidence="9">
    <location>
        <position position="762"/>
    </location>
</feature>
<evidence type="ECO:0000313" key="10">
    <source>
        <dbReference type="Proteomes" id="UP000626109"/>
    </source>
</evidence>
<evidence type="ECO:0000256" key="4">
    <source>
        <dbReference type="ARBA" id="ARBA00022989"/>
    </source>
</evidence>
<feature type="domain" description="ABC transmembrane type-1" evidence="8">
    <location>
        <begin position="287"/>
        <end position="570"/>
    </location>
</feature>
<dbReference type="Gene3D" id="1.20.1560.10">
    <property type="entry name" value="ABC transporter type 1, transmembrane domain"/>
    <property type="match status" value="1"/>
</dbReference>
<dbReference type="InterPro" id="IPR039421">
    <property type="entry name" value="Type_1_exporter"/>
</dbReference>
<keyword evidence="5 7" id="KW-0472">Membrane</keyword>
<dbReference type="AlphaFoldDB" id="A0A813LJF8"/>
<dbReference type="PANTHER" id="PTHR43394">
    <property type="entry name" value="ATP-DEPENDENT PERMEASE MDL1, MITOCHONDRIAL"/>
    <property type="match status" value="1"/>
</dbReference>
<comment type="similarity">
    <text evidence="2">Belongs to the YIP1 family.</text>
</comment>
<feature type="compositionally biased region" description="Low complexity" evidence="6">
    <location>
        <begin position="33"/>
        <end position="54"/>
    </location>
</feature>
<dbReference type="PANTHER" id="PTHR43394:SF1">
    <property type="entry name" value="ATP-BINDING CASSETTE SUB-FAMILY B MEMBER 10, MITOCHONDRIAL"/>
    <property type="match status" value="1"/>
</dbReference>